<comment type="caution">
    <text evidence="2">The sequence shown here is derived from an EMBL/GenBank/DDBJ whole genome shotgun (WGS) entry which is preliminary data.</text>
</comment>
<evidence type="ECO:0000256" key="1">
    <source>
        <dbReference type="SAM" id="MobiDB-lite"/>
    </source>
</evidence>
<organism evidence="2 3">
    <name type="scientific">Sclerotinia borealis (strain F-4128)</name>
    <dbReference type="NCBI Taxonomy" id="1432307"/>
    <lineage>
        <taxon>Eukaryota</taxon>
        <taxon>Fungi</taxon>
        <taxon>Dikarya</taxon>
        <taxon>Ascomycota</taxon>
        <taxon>Pezizomycotina</taxon>
        <taxon>Leotiomycetes</taxon>
        <taxon>Helotiales</taxon>
        <taxon>Sclerotiniaceae</taxon>
        <taxon>Sclerotinia</taxon>
    </lineage>
</organism>
<feature type="compositionally biased region" description="Polar residues" evidence="1">
    <location>
        <begin position="136"/>
        <end position="145"/>
    </location>
</feature>
<keyword evidence="3" id="KW-1185">Reference proteome</keyword>
<gene>
    <name evidence="2" type="ORF">SBOR_7615</name>
</gene>
<sequence length="401" mass="45129">MERYPTPPSTSSPNLHDHAQHDSPNNSRQRNSAPQGTSEPYPYLPHPHPDIDTTHHDKRSTINSSFTNASTIVPASTEAYQTTSKPPLDFYGITSQDASYNIPPRQASFPIPNPNPVPDLFNAKTSLDPRAKGYSYSDNTNSQTIPHRPAQETYWQTTSDPVSPSTQNQNQPQNQPQHPYTEQFNPAYPSHPGPPPRRSSSPIPYMHPSTSDTNPNPNFNPNPYYNPPHQTSQPYPNPQPQLYPNPQSQSQPPSYPTRRRSSPISTHIPNRLNSPTKPYSPSRPKPRPGLLKRLTQRLKSLLRSLLTWIRHNPIKTSLLTFIPLLLGAGVVKTVRGVKRFLGTRASKNKERKRKHKLGGLRNDAKKMEKKWHEEVFGDFKGFAGSKGGPLDGFLKIMHMLV</sequence>
<dbReference type="AlphaFoldDB" id="W9CBR9"/>
<dbReference type="EMBL" id="AYSA01000437">
    <property type="protein sequence ID" value="ESZ92000.1"/>
    <property type="molecule type" value="Genomic_DNA"/>
</dbReference>
<reference evidence="2 3" key="1">
    <citation type="journal article" date="2014" name="Genome Announc.">
        <title>Draft genome sequence of Sclerotinia borealis, a psychrophilic plant pathogenic fungus.</title>
        <authorList>
            <person name="Mardanov A.V."/>
            <person name="Beletsky A.V."/>
            <person name="Kadnikov V.V."/>
            <person name="Ignatov A.N."/>
            <person name="Ravin N.V."/>
        </authorList>
    </citation>
    <scope>NUCLEOTIDE SEQUENCE [LARGE SCALE GENOMIC DNA]</scope>
    <source>
        <strain evidence="3">F-4157</strain>
    </source>
</reference>
<feature type="compositionally biased region" description="Polar residues" evidence="1">
    <location>
        <begin position="61"/>
        <end position="85"/>
    </location>
</feature>
<dbReference type="OrthoDB" id="3543556at2759"/>
<evidence type="ECO:0000313" key="3">
    <source>
        <dbReference type="Proteomes" id="UP000019487"/>
    </source>
</evidence>
<dbReference type="HOGENOM" id="CLU_741844_0_0_1"/>
<feature type="compositionally biased region" description="Polar residues" evidence="1">
    <location>
        <begin position="153"/>
        <end position="166"/>
    </location>
</feature>
<name>W9CBR9_SCLBF</name>
<protein>
    <submittedName>
        <fullName evidence="2">Uncharacterized protein</fullName>
    </submittedName>
</protein>
<feature type="compositionally biased region" description="Polar residues" evidence="1">
    <location>
        <begin position="22"/>
        <end position="38"/>
    </location>
</feature>
<feature type="compositionally biased region" description="Low complexity" evidence="1">
    <location>
        <begin position="167"/>
        <end position="177"/>
    </location>
</feature>
<feature type="compositionally biased region" description="Pro residues" evidence="1">
    <location>
        <begin position="1"/>
        <end position="10"/>
    </location>
</feature>
<feature type="region of interest" description="Disordered" evidence="1">
    <location>
        <begin position="1"/>
        <end position="290"/>
    </location>
</feature>
<evidence type="ECO:0000313" key="2">
    <source>
        <dbReference type="EMBL" id="ESZ92000.1"/>
    </source>
</evidence>
<accession>W9CBR9</accession>
<dbReference type="Proteomes" id="UP000019487">
    <property type="component" value="Unassembled WGS sequence"/>
</dbReference>
<proteinExistence type="predicted"/>
<feature type="compositionally biased region" description="Polar residues" evidence="1">
    <location>
        <begin position="264"/>
        <end position="273"/>
    </location>
</feature>